<evidence type="ECO:0000313" key="1">
    <source>
        <dbReference type="EMBL" id="EFU30723.1"/>
    </source>
</evidence>
<dbReference type="Proteomes" id="UP000003112">
    <property type="component" value="Unassembled WGS sequence"/>
</dbReference>
<organism evidence="1 2">
    <name type="scientific">Segatella buccae ATCC 33574</name>
    <dbReference type="NCBI Taxonomy" id="873513"/>
    <lineage>
        <taxon>Bacteria</taxon>
        <taxon>Pseudomonadati</taxon>
        <taxon>Bacteroidota</taxon>
        <taxon>Bacteroidia</taxon>
        <taxon>Bacteroidales</taxon>
        <taxon>Prevotellaceae</taxon>
        <taxon>Segatella</taxon>
    </lineage>
</organism>
<name>E6K6P3_9BACT</name>
<dbReference type="AlphaFoldDB" id="E6K6P3"/>
<protein>
    <submittedName>
        <fullName evidence="1">Uncharacterized protein</fullName>
    </submittedName>
</protein>
<gene>
    <name evidence="1" type="ORF">HMPREF6485_1292</name>
</gene>
<accession>E6K6P3</accession>
<dbReference type="GeneID" id="93537478"/>
<comment type="caution">
    <text evidence="1">The sequence shown here is derived from an EMBL/GenBank/DDBJ whole genome shotgun (WGS) entry which is preliminary data.</text>
</comment>
<dbReference type="HOGENOM" id="CLU_1863369_0_0_10"/>
<sequence>MIKNIKIQQLIENYESANNPADISFKKYVERESQNDPNFFRFLFEEEFEDDFDFSLTDEQREEFEEFLEKEVLTYDVVFNNDTSSNEKGFKSSFQDCLNYIYMNNGTEESYFEDYTGGIVSIVCNETGTTVYEEKVI</sequence>
<dbReference type="STRING" id="873513.HMPREF6485_1292"/>
<evidence type="ECO:0000313" key="2">
    <source>
        <dbReference type="Proteomes" id="UP000003112"/>
    </source>
</evidence>
<dbReference type="RefSeq" id="WP_004345320.1">
    <property type="nucleotide sequence ID" value="NZ_GL586311.1"/>
</dbReference>
<dbReference type="EMBL" id="AEPD01000026">
    <property type="protein sequence ID" value="EFU30723.1"/>
    <property type="molecule type" value="Genomic_DNA"/>
</dbReference>
<reference evidence="1 2" key="1">
    <citation type="submission" date="2010-10" db="EMBL/GenBank/DDBJ databases">
        <authorList>
            <person name="Muzny D."/>
            <person name="Qin X."/>
            <person name="Deng J."/>
            <person name="Jiang H."/>
            <person name="Liu Y."/>
            <person name="Qu J."/>
            <person name="Song X.-Z."/>
            <person name="Zhang L."/>
            <person name="Thornton R."/>
            <person name="Coyle M."/>
            <person name="Francisco L."/>
            <person name="Jackson L."/>
            <person name="Javaid M."/>
            <person name="Korchina V."/>
            <person name="Kovar C."/>
            <person name="Mata R."/>
            <person name="Mathew T."/>
            <person name="Ngo R."/>
            <person name="Nguyen L."/>
            <person name="Nguyen N."/>
            <person name="Okwuonu G."/>
            <person name="Ongeri F."/>
            <person name="Pham C."/>
            <person name="Simmons D."/>
            <person name="Wilczek-Boney K."/>
            <person name="Hale W."/>
            <person name="Jakkamsetti A."/>
            <person name="Pham P."/>
            <person name="Ruth R."/>
            <person name="San Lucas F."/>
            <person name="Warren J."/>
            <person name="Zhang J."/>
            <person name="Zhao Z."/>
            <person name="Zhou C."/>
            <person name="Zhu D."/>
            <person name="Lee S."/>
            <person name="Bess C."/>
            <person name="Blankenburg K."/>
            <person name="Forbes L."/>
            <person name="Fu Q."/>
            <person name="Gubbala S."/>
            <person name="Hirani K."/>
            <person name="Jayaseelan J.C."/>
            <person name="Lara F."/>
            <person name="Munidasa M."/>
            <person name="Palculict T."/>
            <person name="Patil S."/>
            <person name="Pu L.-L."/>
            <person name="Saada N."/>
            <person name="Tang L."/>
            <person name="Weissenberger G."/>
            <person name="Zhu Y."/>
            <person name="Hemphill L."/>
            <person name="Shang Y."/>
            <person name="Youmans B."/>
            <person name="Ayvaz T."/>
            <person name="Ross M."/>
            <person name="Santibanez J."/>
            <person name="Aqrawi P."/>
            <person name="Gross S."/>
            <person name="Joshi V."/>
            <person name="Fowler G."/>
            <person name="Nazareth L."/>
            <person name="Reid J."/>
            <person name="Worley K."/>
            <person name="Petrosino J."/>
            <person name="Highlander S."/>
            <person name="Gibbs R."/>
        </authorList>
    </citation>
    <scope>NUCLEOTIDE SEQUENCE [LARGE SCALE GENOMIC DNA]</scope>
    <source>
        <strain evidence="1 2">ATCC 33574</strain>
    </source>
</reference>
<keyword evidence="2" id="KW-1185">Reference proteome</keyword>
<dbReference type="eggNOG" id="ENOG502ZETG">
    <property type="taxonomic scope" value="Bacteria"/>
</dbReference>
<proteinExistence type="predicted"/>